<name>H3SEN9_9BACL</name>
<gene>
    <name evidence="1" type="ORF">PDENDC454_10000</name>
</gene>
<reference evidence="1 2" key="1">
    <citation type="journal article" date="2012" name="J. Bacteriol.">
        <title>Genome Sequence of the Pattern-Forming Social Bacterium Paenibacillus dendritiformis C454 Chiral Morphotype.</title>
        <authorList>
            <person name="Sirota-Madi A."/>
            <person name="Olender T."/>
            <person name="Helman Y."/>
            <person name="Brainis I."/>
            <person name="Finkelshtein A."/>
            <person name="Roth D."/>
            <person name="Hagai E."/>
            <person name="Leshkowitz D."/>
            <person name="Brodsky L."/>
            <person name="Galatenko V."/>
            <person name="Nikolaev V."/>
            <person name="Gutnick D.L."/>
            <person name="Lancet D."/>
            <person name="Ben-Jacob E."/>
        </authorList>
    </citation>
    <scope>NUCLEOTIDE SEQUENCE [LARGE SCALE GENOMIC DNA]</scope>
    <source>
        <strain evidence="1 2">C454</strain>
    </source>
</reference>
<dbReference type="Proteomes" id="UP000003900">
    <property type="component" value="Unassembled WGS sequence"/>
</dbReference>
<proteinExistence type="predicted"/>
<evidence type="ECO:0000313" key="1">
    <source>
        <dbReference type="EMBL" id="EHQ62487.1"/>
    </source>
</evidence>
<evidence type="ECO:0000313" key="2">
    <source>
        <dbReference type="Proteomes" id="UP000003900"/>
    </source>
</evidence>
<accession>H3SEN9</accession>
<dbReference type="STRING" id="1131935.PDENDC454_10000"/>
<sequence length="73" mass="7791">MNLLRLLAPVKRASAALDAVSVLVTGRRQAAVTKVKTLVPVVVFVQASKADKTHCTVVCQNADSSTQLVKSMR</sequence>
<keyword evidence="2" id="KW-1185">Reference proteome</keyword>
<comment type="caution">
    <text evidence="1">The sequence shown here is derived from an EMBL/GenBank/DDBJ whole genome shotgun (WGS) entry which is preliminary data.</text>
</comment>
<protein>
    <submittedName>
        <fullName evidence="1">Uncharacterized protein</fullName>
    </submittedName>
</protein>
<organism evidence="1 2">
    <name type="scientific">Paenibacillus dendritiformis C454</name>
    <dbReference type="NCBI Taxonomy" id="1131935"/>
    <lineage>
        <taxon>Bacteria</taxon>
        <taxon>Bacillati</taxon>
        <taxon>Bacillota</taxon>
        <taxon>Bacilli</taxon>
        <taxon>Bacillales</taxon>
        <taxon>Paenibacillaceae</taxon>
        <taxon>Paenibacillus</taxon>
    </lineage>
</organism>
<dbReference type="AlphaFoldDB" id="H3SEN9"/>
<dbReference type="EMBL" id="AHKH01000020">
    <property type="protein sequence ID" value="EHQ62487.1"/>
    <property type="molecule type" value="Genomic_DNA"/>
</dbReference>